<feature type="transmembrane region" description="Helical" evidence="1">
    <location>
        <begin position="21"/>
        <end position="43"/>
    </location>
</feature>
<dbReference type="Gene3D" id="3.40.50.410">
    <property type="entry name" value="von Willebrand factor, type A domain"/>
    <property type="match status" value="1"/>
</dbReference>
<evidence type="ECO:0000313" key="3">
    <source>
        <dbReference type="EMBL" id="SDN87547.1"/>
    </source>
</evidence>
<evidence type="ECO:0000256" key="1">
    <source>
        <dbReference type="SAM" id="Phobius"/>
    </source>
</evidence>
<keyword evidence="1" id="KW-0812">Transmembrane</keyword>
<dbReference type="Pfam" id="PF13400">
    <property type="entry name" value="Tad"/>
    <property type="match status" value="1"/>
</dbReference>
<protein>
    <submittedName>
        <fullName evidence="3">Flp pilus assembly protein TadG</fullName>
    </submittedName>
</protein>
<keyword evidence="1" id="KW-1133">Transmembrane helix</keyword>
<dbReference type="OrthoDB" id="7522752at2"/>
<keyword evidence="1" id="KW-0472">Membrane</keyword>
<dbReference type="AlphaFoldDB" id="A0A1H0EYQ2"/>
<gene>
    <name evidence="3" type="ORF">SAMN05192530_102282</name>
</gene>
<keyword evidence="4" id="KW-1185">Reference proteome</keyword>
<dbReference type="STRING" id="1166073.SAMN05192530_102282"/>
<sequence>MLRRTASLVSGGLLHFRNCNSGNVAVVVGLCLVPLLLGVGAAVDTARVHNAQTKVQADLDFALIAAVNEIGTEDKARISAKLEDWFRSQQTADEGVFTIEDVRVDLDQDTVKATVTGSVPTTLMGLAGYESMLVEVTSSALGADKPHMQILFALDKSASMLLAATPEGQAKMISDVGCAFACHVDEGGTEGTGYRTRYDYSRAHDILLRVDVARQALSDSLGVIEAADPANERIKVGLFKIGTHAEKVLEPTLTFPVVRQRLAQDAYGMTGSTSDEITDFQESLQGLTGAVGASGDGKLPDSPEKLVLLVTDGVHSQRAWVHGDTDKTSPLNPKWCAGLKSAGVTVAVLYTEYLPMPRDWGYNATVGSTMDAANWKVNWNGDRRAGIPGSITRHDYIPYALKDCASSEDLFLSAASESEIRKGIRDLLRSFLSAPRLTQ</sequence>
<reference evidence="3 4" key="1">
    <citation type="submission" date="2016-10" db="EMBL/GenBank/DDBJ databases">
        <authorList>
            <person name="de Groot N.N."/>
        </authorList>
    </citation>
    <scope>NUCLEOTIDE SEQUENCE [LARGE SCALE GENOMIC DNA]</scope>
    <source>
        <strain evidence="4">L7-484,KACC 16230,DSM 25025</strain>
    </source>
</reference>
<organism evidence="3 4">
    <name type="scientific">Aureimonas jatrophae</name>
    <dbReference type="NCBI Taxonomy" id="1166073"/>
    <lineage>
        <taxon>Bacteria</taxon>
        <taxon>Pseudomonadati</taxon>
        <taxon>Pseudomonadota</taxon>
        <taxon>Alphaproteobacteria</taxon>
        <taxon>Hyphomicrobiales</taxon>
        <taxon>Aurantimonadaceae</taxon>
        <taxon>Aureimonas</taxon>
    </lineage>
</organism>
<feature type="domain" description="Putative Flp pilus-assembly TadG-like N-terminal" evidence="2">
    <location>
        <begin position="22"/>
        <end position="66"/>
    </location>
</feature>
<name>A0A1H0EYQ2_9HYPH</name>
<evidence type="ECO:0000259" key="2">
    <source>
        <dbReference type="Pfam" id="PF13400"/>
    </source>
</evidence>
<dbReference type="RefSeq" id="WP_090670338.1">
    <property type="nucleotide sequence ID" value="NZ_FNIT01000002.1"/>
</dbReference>
<dbReference type="InterPro" id="IPR036465">
    <property type="entry name" value="vWFA_dom_sf"/>
</dbReference>
<proteinExistence type="predicted"/>
<dbReference type="EMBL" id="FNIT01000002">
    <property type="protein sequence ID" value="SDN87547.1"/>
    <property type="molecule type" value="Genomic_DNA"/>
</dbReference>
<evidence type="ECO:0000313" key="4">
    <source>
        <dbReference type="Proteomes" id="UP000198793"/>
    </source>
</evidence>
<dbReference type="Proteomes" id="UP000198793">
    <property type="component" value="Unassembled WGS sequence"/>
</dbReference>
<dbReference type="InterPro" id="IPR028087">
    <property type="entry name" value="Tad_N"/>
</dbReference>
<accession>A0A1H0EYQ2</accession>